<dbReference type="Pfam" id="PF13707">
    <property type="entry name" value="RloB"/>
    <property type="match status" value="1"/>
</dbReference>
<comment type="caution">
    <text evidence="1">The sequence shown here is derived from an EMBL/GenBank/DDBJ whole genome shotgun (WGS) entry which is preliminary data.</text>
</comment>
<protein>
    <submittedName>
        <fullName evidence="1">RloB domain-containing protein</fullName>
    </submittedName>
</protein>
<dbReference type="Proteomes" id="UP000810292">
    <property type="component" value="Unassembled WGS sequence"/>
</dbReference>
<evidence type="ECO:0000313" key="1">
    <source>
        <dbReference type="EMBL" id="MBO8469906.1"/>
    </source>
</evidence>
<evidence type="ECO:0000313" key="2">
    <source>
        <dbReference type="Proteomes" id="UP000810292"/>
    </source>
</evidence>
<dbReference type="AlphaFoldDB" id="A0A9D9NDU8"/>
<name>A0A9D9NDU8_9SPIO</name>
<reference evidence="1" key="1">
    <citation type="submission" date="2020-10" db="EMBL/GenBank/DDBJ databases">
        <authorList>
            <person name="Gilroy R."/>
        </authorList>
    </citation>
    <scope>NUCLEOTIDE SEQUENCE</scope>
    <source>
        <strain evidence="1">14700</strain>
    </source>
</reference>
<accession>A0A9D9NDU8</accession>
<dbReference type="InterPro" id="IPR025591">
    <property type="entry name" value="RloB"/>
</dbReference>
<sequence>MHTRIPKVYTNGLPRAHRDSRLFLIACEGEKTEFQYFSFPFLVHPRVKIKVIRSDEGASSPTYVLDNLRKLIKDVRREYDLKPSDRFWLVIDRDRWDLYEQIDKVINKRIGNKPVNVAVSNPSFELFLYLHFNDLPDKPIERSSDMEALLRKTIGGYSKRNLREEDYINGYKDAVRRSLLSSHDSFGIPVNPGTDVGKILNEIQENVPKRRNQSIR</sequence>
<reference evidence="1" key="2">
    <citation type="journal article" date="2021" name="PeerJ">
        <title>Extensive microbial diversity within the chicken gut microbiome revealed by metagenomics and culture.</title>
        <authorList>
            <person name="Gilroy R."/>
            <person name="Ravi A."/>
            <person name="Getino M."/>
            <person name="Pursley I."/>
            <person name="Horton D.L."/>
            <person name="Alikhan N.F."/>
            <person name="Baker D."/>
            <person name="Gharbi K."/>
            <person name="Hall N."/>
            <person name="Watson M."/>
            <person name="Adriaenssens E.M."/>
            <person name="Foster-Nyarko E."/>
            <person name="Jarju S."/>
            <person name="Secka A."/>
            <person name="Antonio M."/>
            <person name="Oren A."/>
            <person name="Chaudhuri R.R."/>
            <person name="La Ragione R."/>
            <person name="Hildebrand F."/>
            <person name="Pallen M.J."/>
        </authorList>
    </citation>
    <scope>NUCLEOTIDE SEQUENCE</scope>
    <source>
        <strain evidence="1">14700</strain>
    </source>
</reference>
<dbReference type="EMBL" id="JADIMF010000149">
    <property type="protein sequence ID" value="MBO8469906.1"/>
    <property type="molecule type" value="Genomic_DNA"/>
</dbReference>
<organism evidence="1 2">
    <name type="scientific">Candidatus Ornithospirochaeta stercoravium</name>
    <dbReference type="NCBI Taxonomy" id="2840897"/>
    <lineage>
        <taxon>Bacteria</taxon>
        <taxon>Pseudomonadati</taxon>
        <taxon>Spirochaetota</taxon>
        <taxon>Spirochaetia</taxon>
        <taxon>Spirochaetales</taxon>
        <taxon>Spirochaetaceae</taxon>
        <taxon>Spirochaetaceae incertae sedis</taxon>
        <taxon>Candidatus Ornithospirochaeta</taxon>
    </lineage>
</organism>
<proteinExistence type="predicted"/>
<gene>
    <name evidence="1" type="ORF">IAA72_09000</name>
</gene>